<name>G4TXR6_SERID</name>
<comment type="caution">
    <text evidence="2">The sequence shown here is derived from an EMBL/GenBank/DDBJ whole genome shotgun (WGS) entry which is preliminary data.</text>
</comment>
<proteinExistence type="predicted"/>
<dbReference type="EMBL" id="CAFZ01000611">
    <property type="protein sequence ID" value="CCA76109.1"/>
    <property type="molecule type" value="Genomic_DNA"/>
</dbReference>
<accession>G4TXR6</accession>
<feature type="region of interest" description="Disordered" evidence="1">
    <location>
        <begin position="52"/>
        <end position="78"/>
    </location>
</feature>
<feature type="compositionally biased region" description="Polar residues" evidence="1">
    <location>
        <begin position="1"/>
        <end position="16"/>
    </location>
</feature>
<sequence length="78" mass="8542">MVPPNTDSATLVTPTVSEPPQPHYVLTPAEEGGSEMTKVNKDVGQGVHERQAFSSCDASEDPRQVQIPRRINHGRLYS</sequence>
<protein>
    <submittedName>
        <fullName evidence="2">Uncharacterized protein</fullName>
    </submittedName>
</protein>
<reference evidence="2 3" key="1">
    <citation type="journal article" date="2011" name="PLoS Pathog.">
        <title>Endophytic Life Strategies Decoded by Genome and Transcriptome Analyses of the Mutualistic Root Symbiont Piriformospora indica.</title>
        <authorList>
            <person name="Zuccaro A."/>
            <person name="Lahrmann U."/>
            <person name="Guldener U."/>
            <person name="Langen G."/>
            <person name="Pfiffi S."/>
            <person name="Biedenkopf D."/>
            <person name="Wong P."/>
            <person name="Samans B."/>
            <person name="Grimm C."/>
            <person name="Basiewicz M."/>
            <person name="Murat C."/>
            <person name="Martin F."/>
            <person name="Kogel K.H."/>
        </authorList>
    </citation>
    <scope>NUCLEOTIDE SEQUENCE [LARGE SCALE GENOMIC DNA]</scope>
    <source>
        <strain evidence="2 3">DSM 11827</strain>
    </source>
</reference>
<dbReference type="InParanoid" id="G4TXR6"/>
<dbReference type="AlphaFoldDB" id="G4TXR6"/>
<feature type="region of interest" description="Disordered" evidence="1">
    <location>
        <begin position="1"/>
        <end position="34"/>
    </location>
</feature>
<organism evidence="2 3">
    <name type="scientific">Serendipita indica (strain DSM 11827)</name>
    <name type="common">Root endophyte fungus</name>
    <name type="synonym">Piriformospora indica</name>
    <dbReference type="NCBI Taxonomy" id="1109443"/>
    <lineage>
        <taxon>Eukaryota</taxon>
        <taxon>Fungi</taxon>
        <taxon>Dikarya</taxon>
        <taxon>Basidiomycota</taxon>
        <taxon>Agaricomycotina</taxon>
        <taxon>Agaricomycetes</taxon>
        <taxon>Sebacinales</taxon>
        <taxon>Serendipitaceae</taxon>
        <taxon>Serendipita</taxon>
    </lineage>
</organism>
<evidence type="ECO:0000313" key="2">
    <source>
        <dbReference type="EMBL" id="CCA76109.1"/>
    </source>
</evidence>
<dbReference type="Proteomes" id="UP000007148">
    <property type="component" value="Unassembled WGS sequence"/>
</dbReference>
<dbReference type="HOGENOM" id="CLU_2622906_0_0_1"/>
<evidence type="ECO:0000256" key="1">
    <source>
        <dbReference type="SAM" id="MobiDB-lite"/>
    </source>
</evidence>
<keyword evidence="3" id="KW-1185">Reference proteome</keyword>
<gene>
    <name evidence="2" type="ORF">PIIN_10109</name>
</gene>
<evidence type="ECO:0000313" key="3">
    <source>
        <dbReference type="Proteomes" id="UP000007148"/>
    </source>
</evidence>